<dbReference type="Proteomes" id="UP000032515">
    <property type="component" value="Unassembled WGS sequence"/>
</dbReference>
<protein>
    <recommendedName>
        <fullName evidence="2">YgjP-like metallopeptidase domain-containing protein</fullName>
    </recommendedName>
</protein>
<evidence type="ECO:0000313" key="4">
    <source>
        <dbReference type="Proteomes" id="UP000032515"/>
    </source>
</evidence>
<feature type="domain" description="YgjP-like metallopeptidase" evidence="2">
    <location>
        <begin position="46"/>
        <end position="255"/>
    </location>
</feature>
<dbReference type="CDD" id="cd07344">
    <property type="entry name" value="M48_yhfN_like"/>
    <property type="match status" value="1"/>
</dbReference>
<dbReference type="PANTHER" id="PTHR30399">
    <property type="entry name" value="UNCHARACTERIZED PROTEIN YGJP"/>
    <property type="match status" value="1"/>
</dbReference>
<reference evidence="3 4" key="1">
    <citation type="submission" date="2014-11" db="EMBL/GenBank/DDBJ databases">
        <title>Genomics and ecophysiology of heterotrophic nitrogen fixing bacteria isolated from estuarine surface water.</title>
        <authorList>
            <person name="Bentzon-Tilia M."/>
            <person name="Severin I."/>
            <person name="Hansen L.H."/>
            <person name="Riemann L."/>
        </authorList>
    </citation>
    <scope>NUCLEOTIDE SEQUENCE [LARGE SCALE GENOMIC DNA]</scope>
    <source>
        <strain evidence="3 4">BAL398</strain>
    </source>
</reference>
<accession>A0A0D7F3Z2</accession>
<sequence>MGARPNRRNRRQRAQSRTRTDGLRMRGSIVYAGQSIAYQARHSARKTLAISVHPNGAVEVVAPIATNREAIEHRLHRRAGWILQQCRYFEQFLPRTPERRYVGGETHLYLGRQYRLKIVNGDEDRVRLKGAYFWITVAGVPSPERVRALLADWYRERADSKLEDRFQALVDRFSRNLARTPTLAIRPMKRRWGSYSGRGQITLNRDLVRGPLPCIDYVIVHELAHARYPNHGRAFFDLLSQMMPDWEKRKLALERMLA</sequence>
<evidence type="ECO:0000313" key="3">
    <source>
        <dbReference type="EMBL" id="KIZ47774.1"/>
    </source>
</evidence>
<feature type="region of interest" description="Disordered" evidence="1">
    <location>
        <begin position="1"/>
        <end position="22"/>
    </location>
</feature>
<comment type="caution">
    <text evidence="3">The sequence shown here is derived from an EMBL/GenBank/DDBJ whole genome shotgun (WGS) entry which is preliminary data.</text>
</comment>
<name>A0A0D7F3Z2_RHOPL</name>
<dbReference type="PATRIC" id="fig|1076.23.peg.5008"/>
<proteinExistence type="predicted"/>
<dbReference type="InterPro" id="IPR002725">
    <property type="entry name" value="YgjP-like_metallopeptidase"/>
</dbReference>
<evidence type="ECO:0000256" key="1">
    <source>
        <dbReference type="SAM" id="MobiDB-lite"/>
    </source>
</evidence>
<dbReference type="AlphaFoldDB" id="A0A0D7F3Z2"/>
<dbReference type="EMBL" id="JXXE01000043">
    <property type="protein sequence ID" value="KIZ47774.1"/>
    <property type="molecule type" value="Genomic_DNA"/>
</dbReference>
<dbReference type="Pfam" id="PF01863">
    <property type="entry name" value="YgjP-like"/>
    <property type="match status" value="1"/>
</dbReference>
<dbReference type="PANTHER" id="PTHR30399:SF1">
    <property type="entry name" value="UTP PYROPHOSPHATASE"/>
    <property type="match status" value="1"/>
</dbReference>
<gene>
    <name evidence="3" type="ORF">OO17_02525</name>
</gene>
<dbReference type="Gene3D" id="3.30.2010.10">
    <property type="entry name" value="Metalloproteases ('zincins'), catalytic domain"/>
    <property type="match status" value="1"/>
</dbReference>
<dbReference type="InterPro" id="IPR053136">
    <property type="entry name" value="UTP_pyrophosphatase-like"/>
</dbReference>
<feature type="compositionally biased region" description="Basic residues" evidence="1">
    <location>
        <begin position="1"/>
        <end position="16"/>
    </location>
</feature>
<evidence type="ECO:0000259" key="2">
    <source>
        <dbReference type="Pfam" id="PF01863"/>
    </source>
</evidence>
<organism evidence="3 4">
    <name type="scientific">Rhodopseudomonas palustris</name>
    <dbReference type="NCBI Taxonomy" id="1076"/>
    <lineage>
        <taxon>Bacteria</taxon>
        <taxon>Pseudomonadati</taxon>
        <taxon>Pseudomonadota</taxon>
        <taxon>Alphaproteobacteria</taxon>
        <taxon>Hyphomicrobiales</taxon>
        <taxon>Nitrobacteraceae</taxon>
        <taxon>Rhodopseudomonas</taxon>
    </lineage>
</organism>